<dbReference type="InterPro" id="IPR010905">
    <property type="entry name" value="Glyco_hydro_88"/>
</dbReference>
<dbReference type="RefSeq" id="XP_018704763.1">
    <property type="nucleotide sequence ID" value="XM_018847807.1"/>
</dbReference>
<dbReference type="AlphaFoldDB" id="A0A167XC75"/>
<dbReference type="InterPro" id="IPR008928">
    <property type="entry name" value="6-hairpin_glycosidase_sf"/>
</dbReference>
<dbReference type="EMBL" id="AZHB01000009">
    <property type="protein sequence ID" value="OAA64791.1"/>
    <property type="molecule type" value="Genomic_DNA"/>
</dbReference>
<dbReference type="PANTHER" id="PTHR33886:SF8">
    <property type="entry name" value="UNSATURATED RHAMNOGALACTURONAN HYDROLASE (EUROFUNG)"/>
    <property type="match status" value="1"/>
</dbReference>
<organism evidence="2 3">
    <name type="scientific">Cordyceps fumosorosea (strain ARSEF 2679)</name>
    <name type="common">Isaria fumosorosea</name>
    <dbReference type="NCBI Taxonomy" id="1081104"/>
    <lineage>
        <taxon>Eukaryota</taxon>
        <taxon>Fungi</taxon>
        <taxon>Dikarya</taxon>
        <taxon>Ascomycota</taxon>
        <taxon>Pezizomycotina</taxon>
        <taxon>Sordariomycetes</taxon>
        <taxon>Hypocreomycetidae</taxon>
        <taxon>Hypocreales</taxon>
        <taxon>Cordycipitaceae</taxon>
        <taxon>Cordyceps</taxon>
    </lineage>
</organism>
<dbReference type="Pfam" id="PF07470">
    <property type="entry name" value="Glyco_hydro_88"/>
    <property type="match status" value="1"/>
</dbReference>
<dbReference type="GO" id="GO:0016787">
    <property type="term" value="F:hydrolase activity"/>
    <property type="evidence" value="ECO:0007669"/>
    <property type="project" value="UniProtKB-KW"/>
</dbReference>
<proteinExistence type="predicted"/>
<dbReference type="InterPro" id="IPR052043">
    <property type="entry name" value="PolySaccharide_Degr_Enz"/>
</dbReference>
<dbReference type="STRING" id="1081104.A0A167XC75"/>
<protein>
    <submittedName>
        <fullName evidence="2">Glycosyl Hydrolase Family 88</fullName>
    </submittedName>
</protein>
<name>A0A167XC75_CORFA</name>
<evidence type="ECO:0000313" key="2">
    <source>
        <dbReference type="EMBL" id="OAA64791.1"/>
    </source>
</evidence>
<dbReference type="InterPro" id="IPR012341">
    <property type="entry name" value="6hp_glycosidase-like_sf"/>
</dbReference>
<accession>A0A167XC75</accession>
<dbReference type="OrthoDB" id="540611at2759"/>
<evidence type="ECO:0000256" key="1">
    <source>
        <dbReference type="ARBA" id="ARBA00022801"/>
    </source>
</evidence>
<gene>
    <name evidence="2" type="ORF">ISF_04201</name>
</gene>
<reference evidence="2 3" key="1">
    <citation type="journal article" date="2016" name="Genome Biol. Evol.">
        <title>Divergent and convergent evolution of fungal pathogenicity.</title>
        <authorList>
            <person name="Shang Y."/>
            <person name="Xiao G."/>
            <person name="Zheng P."/>
            <person name="Cen K."/>
            <person name="Zhan S."/>
            <person name="Wang C."/>
        </authorList>
    </citation>
    <scope>NUCLEOTIDE SEQUENCE [LARGE SCALE GENOMIC DNA]</scope>
    <source>
        <strain evidence="2 3">ARSEF 2679</strain>
    </source>
</reference>
<sequence length="402" mass="42125">MRLPPPLVALSGVAAATIPSSLHMLDSIMSRGQGTVSSSGAVTSTLESGLLAAALAAAITQYPSSPSFPRYADYLGQVISVASPALGDAAHDAAAVPLDRFSIATGIDAARAAAAAPIPAVAAVDAAYLAVNASLALQPRNPDGGFWYYVYPDWSYLDGMYSLLPFMAAARPAVDYADMALQVRLLARRCRHADSGLYVHGYDWSRTAVWADPVTGASPLVWGRSLGWFLAGLVQAWERLDCHDRRGEGDAPCAEMREAVVDAAPRLVALADAETGAWWQLPTLGGRPGNFLESSSTALFVFALLKARRLGLLEAVSGCCGEGCGGADRIRRAALRAYDYARANFVTDAGNGTVGFNGTVAVCSLNSTATFEYYTSRPLVPNGLLGSAAFVLASLEVEKLAA</sequence>
<evidence type="ECO:0000313" key="3">
    <source>
        <dbReference type="Proteomes" id="UP000076744"/>
    </source>
</evidence>
<dbReference type="GeneID" id="30020493"/>
<dbReference type="Proteomes" id="UP000076744">
    <property type="component" value="Unassembled WGS sequence"/>
</dbReference>
<dbReference type="GO" id="GO:0005975">
    <property type="term" value="P:carbohydrate metabolic process"/>
    <property type="evidence" value="ECO:0007669"/>
    <property type="project" value="InterPro"/>
</dbReference>
<keyword evidence="1 2" id="KW-0378">Hydrolase</keyword>
<comment type="caution">
    <text evidence="2">The sequence shown here is derived from an EMBL/GenBank/DDBJ whole genome shotgun (WGS) entry which is preliminary data.</text>
</comment>
<keyword evidence="3" id="KW-1185">Reference proteome</keyword>
<dbReference type="SUPFAM" id="SSF48208">
    <property type="entry name" value="Six-hairpin glycosidases"/>
    <property type="match status" value="1"/>
</dbReference>
<dbReference type="PANTHER" id="PTHR33886">
    <property type="entry name" value="UNSATURATED RHAMNOGALACTURONAN HYDROLASE (EUROFUNG)"/>
    <property type="match status" value="1"/>
</dbReference>
<dbReference type="Gene3D" id="1.50.10.10">
    <property type="match status" value="1"/>
</dbReference>